<accession>A0ABV6BWJ7</accession>
<feature type="signal peptide" evidence="2">
    <location>
        <begin position="1"/>
        <end position="19"/>
    </location>
</feature>
<dbReference type="RefSeq" id="WP_379687620.1">
    <property type="nucleotide sequence ID" value="NZ_JBHLYW010000022.1"/>
</dbReference>
<feature type="domain" description="Outer membrane protein beta-barrel" evidence="3">
    <location>
        <begin position="10"/>
        <end position="179"/>
    </location>
</feature>
<dbReference type="InterPro" id="IPR027385">
    <property type="entry name" value="Beta-barrel_OMP"/>
</dbReference>
<evidence type="ECO:0000313" key="4">
    <source>
        <dbReference type="EMBL" id="MFC0079819.1"/>
    </source>
</evidence>
<protein>
    <recommendedName>
        <fullName evidence="3">Outer membrane protein beta-barrel domain-containing protein</fullName>
    </recommendedName>
</protein>
<evidence type="ECO:0000256" key="2">
    <source>
        <dbReference type="SAM" id="SignalP"/>
    </source>
</evidence>
<evidence type="ECO:0000259" key="3">
    <source>
        <dbReference type="Pfam" id="PF13505"/>
    </source>
</evidence>
<keyword evidence="1 2" id="KW-0732">Signal</keyword>
<keyword evidence="5" id="KW-1185">Reference proteome</keyword>
<dbReference type="Gene3D" id="2.40.160.20">
    <property type="match status" value="1"/>
</dbReference>
<dbReference type="Pfam" id="PF13505">
    <property type="entry name" value="OMP_b-brl"/>
    <property type="match status" value="1"/>
</dbReference>
<comment type="caution">
    <text evidence="4">The sequence shown here is derived from an EMBL/GenBank/DDBJ whole genome shotgun (WGS) entry which is preliminary data.</text>
</comment>
<name>A0ABV6BWJ7_9FLAO</name>
<feature type="chain" id="PRO_5046240619" description="Outer membrane protein beta-barrel domain-containing protein" evidence="2">
    <location>
        <begin position="20"/>
        <end position="212"/>
    </location>
</feature>
<evidence type="ECO:0000313" key="5">
    <source>
        <dbReference type="Proteomes" id="UP001589734"/>
    </source>
</evidence>
<gene>
    <name evidence="4" type="ORF">ACFFLS_22415</name>
</gene>
<dbReference type="SUPFAM" id="SSF56925">
    <property type="entry name" value="OMPA-like"/>
    <property type="match status" value="1"/>
</dbReference>
<sequence length="212" mass="22728">MKKIVTLVSIVLMGLSANAQESSQSLKGTWFATSQFGYQQTKTADEKNTTLSVLPIVGTFISPSVAVGAGFGVINIKAESDAGTAAKTNLLVVQPLVRKYWNVAGSLYFFGQAAIPVISGKEKESDLKVNQFGLSVSGGFDYFITKNFSVEFSYDLANFTSTTIEPKNGEKTTVTNFGLAHVANVDPFYNTALAGSNPNLTSPLSFGFKFLF</sequence>
<dbReference type="EMBL" id="JBHLYW010000022">
    <property type="protein sequence ID" value="MFC0079819.1"/>
    <property type="molecule type" value="Genomic_DNA"/>
</dbReference>
<proteinExistence type="predicted"/>
<evidence type="ECO:0000256" key="1">
    <source>
        <dbReference type="ARBA" id="ARBA00022729"/>
    </source>
</evidence>
<organism evidence="4 5">
    <name type="scientific">Flavobacterium procerum</name>
    <dbReference type="NCBI Taxonomy" id="1455569"/>
    <lineage>
        <taxon>Bacteria</taxon>
        <taxon>Pseudomonadati</taxon>
        <taxon>Bacteroidota</taxon>
        <taxon>Flavobacteriia</taxon>
        <taxon>Flavobacteriales</taxon>
        <taxon>Flavobacteriaceae</taxon>
        <taxon>Flavobacterium</taxon>
    </lineage>
</organism>
<reference evidence="4 5" key="1">
    <citation type="submission" date="2024-09" db="EMBL/GenBank/DDBJ databases">
        <authorList>
            <person name="Sun Q."/>
            <person name="Mori K."/>
        </authorList>
    </citation>
    <scope>NUCLEOTIDE SEQUENCE [LARGE SCALE GENOMIC DNA]</scope>
    <source>
        <strain evidence="4 5">CGMCC 1.12926</strain>
    </source>
</reference>
<dbReference type="InterPro" id="IPR011250">
    <property type="entry name" value="OMP/PagP_B-barrel"/>
</dbReference>
<dbReference type="Proteomes" id="UP001589734">
    <property type="component" value="Unassembled WGS sequence"/>
</dbReference>